<dbReference type="RefSeq" id="WP_156089337.1">
    <property type="nucleotide sequence ID" value="NZ_CP073767.1"/>
</dbReference>
<feature type="transmembrane region" description="Helical" evidence="2">
    <location>
        <begin position="191"/>
        <end position="214"/>
    </location>
</feature>
<dbReference type="EMBL" id="CP073767">
    <property type="protein sequence ID" value="UWZ56241.1"/>
    <property type="molecule type" value="Genomic_DNA"/>
</dbReference>
<feature type="compositionally biased region" description="Low complexity" evidence="1">
    <location>
        <begin position="115"/>
        <end position="124"/>
    </location>
</feature>
<feature type="region of interest" description="Disordered" evidence="1">
    <location>
        <begin position="1"/>
        <end position="97"/>
    </location>
</feature>
<feature type="transmembrane region" description="Helical" evidence="2">
    <location>
        <begin position="282"/>
        <end position="302"/>
    </location>
</feature>
<dbReference type="Proteomes" id="UP001058003">
    <property type="component" value="Chromosome"/>
</dbReference>
<sequence>MTQPPGPDESTGPAQPSEPVPPADPGQQRETAPPEETTPAAAAPPAAPASGSPTAPASGSPTVPASGSPTVPAAGPPTVPGAPVAGEGAQPGYAAPGQPGYPGYQGYPGYPGQAAPGGYVGQPQYPAGGYDRSQPYPGQYDPSQPYMIYHAVPAGGAFPGVIGEGDPLVSPDYSGWWRRAVAVLRQGWRSLAVLQLIGFAVSLLFSVPQALLLLNMTDELERASRTVDPDTGRPVTPDLGPLFTVLGFTVVGAFLAVMVSFVVAIACNHVAVSVAAGVRPRIGAALGLAVRRMFPLLGWQILAGLITLAGVCACVVPAIYLAAVFMVLPVVVTFERGASAISRCFRLFHQDLAASISRIATIAGISIGIGVVAYIVNTIIQLVPGSPRFDPESSSPFGGVGTGYIVAVVAGTVVADLLARAGAVLTAPLTLAAYADMRARVEPLTTATLADEAGLTPPPQAYDPQAYDPQAYGPPAHDPQQPPAQQGSDSDWMPPNR</sequence>
<evidence type="ECO:0000256" key="2">
    <source>
        <dbReference type="SAM" id="Phobius"/>
    </source>
</evidence>
<feature type="region of interest" description="Disordered" evidence="1">
    <location>
        <begin position="449"/>
        <end position="497"/>
    </location>
</feature>
<evidence type="ECO:0000313" key="4">
    <source>
        <dbReference type="Proteomes" id="UP001058003"/>
    </source>
</evidence>
<evidence type="ECO:0000313" key="3">
    <source>
        <dbReference type="EMBL" id="UWZ56241.1"/>
    </source>
</evidence>
<dbReference type="KEGG" id="daur:Daura_08710"/>
<gene>
    <name evidence="3" type="ORF">Daura_08710</name>
</gene>
<feature type="transmembrane region" description="Helical" evidence="2">
    <location>
        <begin position="355"/>
        <end position="376"/>
    </location>
</feature>
<accession>A0A9Q9III1</accession>
<feature type="transmembrane region" description="Helical" evidence="2">
    <location>
        <begin position="396"/>
        <end position="419"/>
    </location>
</feature>
<reference evidence="3" key="1">
    <citation type="submission" date="2021-04" db="EMBL/GenBank/DDBJ databases">
        <title>Dactylosporangium aurantiacum NRRL B-8018 full assembly.</title>
        <authorList>
            <person name="Hartkoorn R.C."/>
            <person name="Beaudoing E."/>
            <person name="Hot D."/>
        </authorList>
    </citation>
    <scope>NUCLEOTIDE SEQUENCE</scope>
    <source>
        <strain evidence="3">NRRL B-8018</strain>
    </source>
</reference>
<organism evidence="3 4">
    <name type="scientific">Dactylosporangium aurantiacum</name>
    <dbReference type="NCBI Taxonomy" id="35754"/>
    <lineage>
        <taxon>Bacteria</taxon>
        <taxon>Bacillati</taxon>
        <taxon>Actinomycetota</taxon>
        <taxon>Actinomycetes</taxon>
        <taxon>Micromonosporales</taxon>
        <taxon>Micromonosporaceae</taxon>
        <taxon>Dactylosporangium</taxon>
    </lineage>
</organism>
<proteinExistence type="predicted"/>
<feature type="compositionally biased region" description="Low complexity" evidence="1">
    <location>
        <begin position="81"/>
        <end position="97"/>
    </location>
</feature>
<keyword evidence="2" id="KW-0812">Transmembrane</keyword>
<keyword evidence="2" id="KW-1133">Transmembrane helix</keyword>
<keyword evidence="2" id="KW-0472">Membrane</keyword>
<feature type="region of interest" description="Disordered" evidence="1">
    <location>
        <begin position="115"/>
        <end position="137"/>
    </location>
</feature>
<feature type="compositionally biased region" description="Low complexity" evidence="1">
    <location>
        <begin position="30"/>
        <end position="73"/>
    </location>
</feature>
<dbReference type="AlphaFoldDB" id="A0A9Q9III1"/>
<evidence type="ECO:0000256" key="1">
    <source>
        <dbReference type="SAM" id="MobiDB-lite"/>
    </source>
</evidence>
<dbReference type="OrthoDB" id="3296412at2"/>
<protein>
    <recommendedName>
        <fullName evidence="5">Glycerophosphoryl diester phosphodiesterase membrane domain-containing protein</fullName>
    </recommendedName>
</protein>
<evidence type="ECO:0008006" key="5">
    <source>
        <dbReference type="Google" id="ProtNLM"/>
    </source>
</evidence>
<feature type="transmembrane region" description="Helical" evidence="2">
    <location>
        <begin position="242"/>
        <end position="270"/>
    </location>
</feature>
<feature type="transmembrane region" description="Helical" evidence="2">
    <location>
        <begin position="308"/>
        <end position="334"/>
    </location>
</feature>
<keyword evidence="4" id="KW-1185">Reference proteome</keyword>
<name>A0A9Q9III1_9ACTN</name>